<feature type="domain" description="ACT" evidence="9">
    <location>
        <begin position="4"/>
        <end position="78"/>
    </location>
</feature>
<dbReference type="InterPro" id="IPR002912">
    <property type="entry name" value="ACT_dom"/>
</dbReference>
<dbReference type="CDD" id="cd04878">
    <property type="entry name" value="ACT_AHAS"/>
    <property type="match status" value="1"/>
</dbReference>
<dbReference type="InterPro" id="IPR045865">
    <property type="entry name" value="ACT-like_dom_sf"/>
</dbReference>
<dbReference type="Proteomes" id="UP000733611">
    <property type="component" value="Unassembled WGS sequence"/>
</dbReference>
<evidence type="ECO:0000256" key="5">
    <source>
        <dbReference type="ARBA" id="ARBA00022605"/>
    </source>
</evidence>
<evidence type="ECO:0000256" key="2">
    <source>
        <dbReference type="ARBA" id="ARBA00005025"/>
    </source>
</evidence>
<keyword evidence="6 8" id="KW-0100">Branched-chain amino acid biosynthesis</keyword>
<dbReference type="InterPro" id="IPR039557">
    <property type="entry name" value="AHAS_ACT"/>
</dbReference>
<comment type="subunit">
    <text evidence="4 8">Dimer of large and small chains.</text>
</comment>
<comment type="caution">
    <text evidence="10">The sequence shown here is derived from an EMBL/GenBank/DDBJ whole genome shotgun (WGS) entry which is preliminary data.</text>
</comment>
<keyword evidence="5 8" id="KW-0028">Amino-acid biosynthesis</keyword>
<dbReference type="SUPFAM" id="SSF55021">
    <property type="entry name" value="ACT-like"/>
    <property type="match status" value="2"/>
</dbReference>
<evidence type="ECO:0000256" key="6">
    <source>
        <dbReference type="ARBA" id="ARBA00023304"/>
    </source>
</evidence>
<sequence>MRHLISILLENETGALSRVVGLFSQRGYNIETLTVAPTENPHMSRMTISTIGDDIDLEQIKKQIHKLINVNTVSTLEDGKAEGTLELELIFIKVKANSNILRDSIKRIADIFDAKIVDVSSESYTVCLSAGRNKINRLLKAVSEQAEILETVRSGVVAISRGAKALGHK</sequence>
<dbReference type="PANTHER" id="PTHR30239:SF0">
    <property type="entry name" value="ACETOLACTATE SYNTHASE SMALL SUBUNIT 1, CHLOROPLASTIC"/>
    <property type="match status" value="1"/>
</dbReference>
<dbReference type="GO" id="GO:1990610">
    <property type="term" value="F:acetolactate synthase regulator activity"/>
    <property type="evidence" value="ECO:0007669"/>
    <property type="project" value="UniProtKB-UniRule"/>
</dbReference>
<dbReference type="PROSITE" id="PS51671">
    <property type="entry name" value="ACT"/>
    <property type="match status" value="1"/>
</dbReference>
<protein>
    <recommendedName>
        <fullName evidence="8">Acetolactate synthase small subunit</fullName>
        <shortName evidence="8">AHAS</shortName>
        <shortName evidence="8">ALS</shortName>
        <ecNumber evidence="8">2.2.1.6</ecNumber>
    </recommendedName>
    <alternativeName>
        <fullName evidence="8">Acetohydroxy-acid synthase small subunit</fullName>
    </alternativeName>
</protein>
<dbReference type="Gene3D" id="3.30.70.1150">
    <property type="entry name" value="ACT-like. Chain A, domain 2"/>
    <property type="match status" value="1"/>
</dbReference>
<comment type="pathway">
    <text evidence="2 8">Amino-acid biosynthesis; L-valine biosynthesis; L-valine from pyruvate: step 1/4.</text>
</comment>
<dbReference type="GO" id="GO:0003984">
    <property type="term" value="F:acetolactate synthase activity"/>
    <property type="evidence" value="ECO:0007669"/>
    <property type="project" value="UniProtKB-UniRule"/>
</dbReference>
<dbReference type="InterPro" id="IPR019455">
    <property type="entry name" value="Acetolactate_synth_ssu_C"/>
</dbReference>
<evidence type="ECO:0000256" key="4">
    <source>
        <dbReference type="ARBA" id="ARBA00011744"/>
    </source>
</evidence>
<evidence type="ECO:0000259" key="9">
    <source>
        <dbReference type="PROSITE" id="PS51671"/>
    </source>
</evidence>
<keyword evidence="8 10" id="KW-0808">Transferase</keyword>
<dbReference type="Pfam" id="PF22629">
    <property type="entry name" value="ACT_AHAS_ss"/>
    <property type="match status" value="1"/>
</dbReference>
<name>A0A948THW0_9GAMM</name>
<reference evidence="10" key="2">
    <citation type="submission" date="2021-04" db="EMBL/GenBank/DDBJ databases">
        <authorList>
            <person name="Gilroy R."/>
        </authorList>
    </citation>
    <scope>NUCLEOTIDE SEQUENCE</scope>
    <source>
        <strain evidence="10">378</strain>
    </source>
</reference>
<dbReference type="GO" id="GO:0009099">
    <property type="term" value="P:L-valine biosynthetic process"/>
    <property type="evidence" value="ECO:0007669"/>
    <property type="project" value="UniProtKB-UniRule"/>
</dbReference>
<dbReference type="InterPro" id="IPR027271">
    <property type="entry name" value="Acetolactate_synth/TF_NikR_C"/>
</dbReference>
<comment type="catalytic activity">
    <reaction evidence="7 8">
        <text>2 pyruvate + H(+) = (2S)-2-acetolactate + CO2</text>
        <dbReference type="Rhea" id="RHEA:25249"/>
        <dbReference type="ChEBI" id="CHEBI:15361"/>
        <dbReference type="ChEBI" id="CHEBI:15378"/>
        <dbReference type="ChEBI" id="CHEBI:16526"/>
        <dbReference type="ChEBI" id="CHEBI:58476"/>
        <dbReference type="EC" id="2.2.1.6"/>
    </reaction>
</comment>
<evidence type="ECO:0000256" key="1">
    <source>
        <dbReference type="ARBA" id="ARBA00004974"/>
    </source>
</evidence>
<evidence type="ECO:0000313" key="10">
    <source>
        <dbReference type="EMBL" id="MBU3845117.1"/>
    </source>
</evidence>
<dbReference type="EC" id="2.2.1.6" evidence="8"/>
<evidence type="ECO:0000256" key="3">
    <source>
        <dbReference type="ARBA" id="ARBA00006341"/>
    </source>
</evidence>
<dbReference type="GO" id="GO:0005829">
    <property type="term" value="C:cytosol"/>
    <property type="evidence" value="ECO:0007669"/>
    <property type="project" value="TreeGrafter"/>
</dbReference>
<dbReference type="GO" id="GO:0009097">
    <property type="term" value="P:isoleucine biosynthetic process"/>
    <property type="evidence" value="ECO:0007669"/>
    <property type="project" value="UniProtKB-UniRule"/>
</dbReference>
<dbReference type="NCBIfam" id="NF008864">
    <property type="entry name" value="PRK11895.1"/>
    <property type="match status" value="1"/>
</dbReference>
<dbReference type="FunFam" id="3.30.70.260:FF:000001">
    <property type="entry name" value="Acetolactate synthase, small subunit"/>
    <property type="match status" value="1"/>
</dbReference>
<evidence type="ECO:0000256" key="7">
    <source>
        <dbReference type="ARBA" id="ARBA00048670"/>
    </source>
</evidence>
<comment type="pathway">
    <text evidence="1 8">Amino-acid biosynthesis; L-isoleucine biosynthesis; L-isoleucine from 2-oxobutanoate: step 1/4.</text>
</comment>
<reference evidence="10" key="1">
    <citation type="journal article" date="2021" name="PeerJ">
        <title>Extensive microbial diversity within the chicken gut microbiome revealed by metagenomics and culture.</title>
        <authorList>
            <person name="Gilroy R."/>
            <person name="Ravi A."/>
            <person name="Getino M."/>
            <person name="Pursley I."/>
            <person name="Horton D.L."/>
            <person name="Alikhan N.F."/>
            <person name="Baker D."/>
            <person name="Gharbi K."/>
            <person name="Hall N."/>
            <person name="Watson M."/>
            <person name="Adriaenssens E.M."/>
            <person name="Foster-Nyarko E."/>
            <person name="Jarju S."/>
            <person name="Secka A."/>
            <person name="Antonio M."/>
            <person name="Oren A."/>
            <person name="Chaudhuri R.R."/>
            <person name="La Ragione R."/>
            <person name="Hildebrand F."/>
            <person name="Pallen M.J."/>
        </authorList>
    </citation>
    <scope>NUCLEOTIDE SEQUENCE</scope>
    <source>
        <strain evidence="10">378</strain>
    </source>
</reference>
<dbReference type="AlphaFoldDB" id="A0A948THW0"/>
<comment type="similarity">
    <text evidence="3 8">Belongs to the acetolactate synthase small subunit family.</text>
</comment>
<dbReference type="Gene3D" id="3.30.70.260">
    <property type="match status" value="1"/>
</dbReference>
<dbReference type="Pfam" id="PF10369">
    <property type="entry name" value="ALS_ss_C"/>
    <property type="match status" value="1"/>
</dbReference>
<dbReference type="EMBL" id="JAHLFE010000196">
    <property type="protein sequence ID" value="MBU3845117.1"/>
    <property type="molecule type" value="Genomic_DNA"/>
</dbReference>
<dbReference type="InterPro" id="IPR004789">
    <property type="entry name" value="Acetalactate_synth_ssu"/>
</dbReference>
<dbReference type="NCBIfam" id="TIGR00119">
    <property type="entry name" value="acolac_sm"/>
    <property type="match status" value="1"/>
</dbReference>
<accession>A0A948THW0</accession>
<evidence type="ECO:0000313" key="11">
    <source>
        <dbReference type="Proteomes" id="UP000733611"/>
    </source>
</evidence>
<gene>
    <name evidence="10" type="primary">ilvN</name>
    <name evidence="10" type="ORF">H9847_09715</name>
</gene>
<evidence type="ECO:0000256" key="8">
    <source>
        <dbReference type="RuleBase" id="RU368092"/>
    </source>
</evidence>
<comment type="function">
    <text evidence="8">Catalyzes the conversion of 2 pyruvate molecules into acetolactate in the first common step of the biosynthetic pathway of the branched-amino acids such as leucine, isoleucine, and valine.</text>
</comment>
<dbReference type="InterPro" id="IPR054480">
    <property type="entry name" value="AHAS_small-like_ACT"/>
</dbReference>
<organism evidence="10 11">
    <name type="scientific">Candidatus Anaerobiospirillum pullicola</name>
    <dbReference type="NCBI Taxonomy" id="2838451"/>
    <lineage>
        <taxon>Bacteria</taxon>
        <taxon>Pseudomonadati</taxon>
        <taxon>Pseudomonadota</taxon>
        <taxon>Gammaproteobacteria</taxon>
        <taxon>Aeromonadales</taxon>
        <taxon>Succinivibrionaceae</taxon>
        <taxon>Anaerobiospirillum</taxon>
    </lineage>
</organism>
<dbReference type="PANTHER" id="PTHR30239">
    <property type="entry name" value="ACETOLACTATE SYNTHASE SMALL SUBUNIT"/>
    <property type="match status" value="1"/>
</dbReference>
<proteinExistence type="inferred from homology"/>